<dbReference type="PROSITE" id="PS50076">
    <property type="entry name" value="DNAJ_2"/>
    <property type="match status" value="1"/>
</dbReference>
<dbReference type="GO" id="GO:0006457">
    <property type="term" value="P:protein folding"/>
    <property type="evidence" value="ECO:0007669"/>
    <property type="project" value="InterPro"/>
</dbReference>
<dbReference type="SUPFAM" id="SSF46565">
    <property type="entry name" value="Chaperone J-domain"/>
    <property type="match status" value="1"/>
</dbReference>
<proteinExistence type="predicted"/>
<dbReference type="PaxDb" id="2903-EOD14255"/>
<dbReference type="FunFam" id="2.60.260.20:FF:000002">
    <property type="entry name" value="Dnaj homolog subfamily b member"/>
    <property type="match status" value="1"/>
</dbReference>
<dbReference type="Gene3D" id="1.10.287.110">
    <property type="entry name" value="DnaJ domain"/>
    <property type="match status" value="1"/>
</dbReference>
<evidence type="ECO:0000313" key="3">
    <source>
        <dbReference type="EnsemblProtists" id="EOD14255"/>
    </source>
</evidence>
<evidence type="ECO:0000313" key="4">
    <source>
        <dbReference type="Proteomes" id="UP000013827"/>
    </source>
</evidence>
<keyword evidence="4" id="KW-1185">Reference proteome</keyword>
<dbReference type="GO" id="GO:0051082">
    <property type="term" value="F:unfolded protein binding"/>
    <property type="evidence" value="ECO:0007669"/>
    <property type="project" value="InterPro"/>
</dbReference>
<protein>
    <recommendedName>
        <fullName evidence="2">J domain-containing protein</fullName>
    </recommendedName>
</protein>
<dbReference type="GO" id="GO:0051087">
    <property type="term" value="F:protein-folding chaperone binding"/>
    <property type="evidence" value="ECO:0007669"/>
    <property type="project" value="TreeGrafter"/>
</dbReference>
<dbReference type="PANTHER" id="PTHR24078">
    <property type="entry name" value="DNAJ HOMOLOG SUBFAMILY C MEMBER"/>
    <property type="match status" value="1"/>
</dbReference>
<dbReference type="Pfam" id="PF01556">
    <property type="entry name" value="DnaJ_C"/>
    <property type="match status" value="1"/>
</dbReference>
<dbReference type="InterPro" id="IPR008971">
    <property type="entry name" value="HSP40/DnaJ_pept-bd"/>
</dbReference>
<organism evidence="3 4">
    <name type="scientific">Emiliania huxleyi (strain CCMP1516)</name>
    <dbReference type="NCBI Taxonomy" id="280463"/>
    <lineage>
        <taxon>Eukaryota</taxon>
        <taxon>Haptista</taxon>
        <taxon>Haptophyta</taxon>
        <taxon>Prymnesiophyceae</taxon>
        <taxon>Isochrysidales</taxon>
        <taxon>Noelaerhabdaceae</taxon>
        <taxon>Emiliania</taxon>
    </lineage>
</organism>
<sequence length="638" mass="69329">MCARRALRGALRARPRIEDGLSALMKGGGPCPEKARVAISGMPAAHFTVASSVAAASLAVRGRRTVCAYLLEGLQPHRGGLSQATIECYTDIADESAGVRAVTVTSRPVLDIDPTAVIAAPVDAAFDPAMPAREALRGALRARRIKDGLSALMKGGGPCPEKTRAERRYMVDFNESEGESAFLVVRSTKGVWFDNPHVFHRSLAKVPISFCFAEGAQVQTELGPTASVKVGGYFASSADYEEWYQRRRASLTLPPFLGAEDIHLENLQRLNSSYAIRATPPMGRDYYRELGVAKDAKDADIKKAYRKAAVQWHPDKWAGRSESEQKTAEERFKEVAEAYDVLSDPDKRAVFDRYGEEGLKAGGPPPPASDGDTHHFGGFGQGGSSFAHGGGGGAGYEFRGDPADIFAQFFSGGFKRQNSFGETPFDGHGGLEEMLAGMGGGGGGRPKARRCHLPEREHNLPCTLEELYRGKLKKMKVTRKSLTPGRPTEKILELPIRPGFKAGTRITFSGEGDEYAVPPPGAPPCAQDIVFIIREAKHERFHREGSDLHYRIKISLSDALCGFTHDIKMLDEQERVKRLNMRTPVSNVTTKVLAGEGMPKSKEPGKKGDLIISFEVAFPTRELTDTQKAAVRSALPMG</sequence>
<reference evidence="3" key="2">
    <citation type="submission" date="2024-10" db="UniProtKB">
        <authorList>
            <consortium name="EnsemblProtists"/>
        </authorList>
    </citation>
    <scope>IDENTIFICATION</scope>
</reference>
<dbReference type="InterPro" id="IPR001623">
    <property type="entry name" value="DnaJ_domain"/>
</dbReference>
<dbReference type="eggNOG" id="KOG0714">
    <property type="taxonomic scope" value="Eukaryota"/>
</dbReference>
<dbReference type="STRING" id="2903.R1DI94"/>
<dbReference type="InterPro" id="IPR051339">
    <property type="entry name" value="DnaJ_subfamily_B"/>
</dbReference>
<dbReference type="Pfam" id="PF00226">
    <property type="entry name" value="DnaJ"/>
    <property type="match status" value="1"/>
</dbReference>
<dbReference type="PANTHER" id="PTHR24078:SF553">
    <property type="entry name" value="DNAJ HOMOLOG SUBFAMILY B MEMBER 5"/>
    <property type="match status" value="1"/>
</dbReference>
<evidence type="ECO:0000259" key="2">
    <source>
        <dbReference type="PROSITE" id="PS50076"/>
    </source>
</evidence>
<feature type="domain" description="J" evidence="2">
    <location>
        <begin position="285"/>
        <end position="355"/>
    </location>
</feature>
<dbReference type="InterPro" id="IPR002939">
    <property type="entry name" value="DnaJ_C"/>
</dbReference>
<dbReference type="GeneID" id="17260404"/>
<dbReference type="Proteomes" id="UP000013827">
    <property type="component" value="Unassembled WGS sequence"/>
</dbReference>
<dbReference type="CDD" id="cd06257">
    <property type="entry name" value="DnaJ"/>
    <property type="match status" value="1"/>
</dbReference>
<reference evidence="4" key="1">
    <citation type="journal article" date="2013" name="Nature">
        <title>Pan genome of the phytoplankton Emiliania underpins its global distribution.</title>
        <authorList>
            <person name="Read B.A."/>
            <person name="Kegel J."/>
            <person name="Klute M.J."/>
            <person name="Kuo A."/>
            <person name="Lefebvre S.C."/>
            <person name="Maumus F."/>
            <person name="Mayer C."/>
            <person name="Miller J."/>
            <person name="Monier A."/>
            <person name="Salamov A."/>
            <person name="Young J."/>
            <person name="Aguilar M."/>
            <person name="Claverie J.M."/>
            <person name="Frickenhaus S."/>
            <person name="Gonzalez K."/>
            <person name="Herman E.K."/>
            <person name="Lin Y.C."/>
            <person name="Napier J."/>
            <person name="Ogata H."/>
            <person name="Sarno A.F."/>
            <person name="Shmutz J."/>
            <person name="Schroeder D."/>
            <person name="de Vargas C."/>
            <person name="Verret F."/>
            <person name="von Dassow P."/>
            <person name="Valentin K."/>
            <person name="Van de Peer Y."/>
            <person name="Wheeler G."/>
            <person name="Dacks J.B."/>
            <person name="Delwiche C.F."/>
            <person name="Dyhrman S.T."/>
            <person name="Glockner G."/>
            <person name="John U."/>
            <person name="Richards T."/>
            <person name="Worden A.Z."/>
            <person name="Zhang X."/>
            <person name="Grigoriev I.V."/>
            <person name="Allen A.E."/>
            <person name="Bidle K."/>
            <person name="Borodovsky M."/>
            <person name="Bowler C."/>
            <person name="Brownlee C."/>
            <person name="Cock J.M."/>
            <person name="Elias M."/>
            <person name="Gladyshev V.N."/>
            <person name="Groth M."/>
            <person name="Guda C."/>
            <person name="Hadaegh A."/>
            <person name="Iglesias-Rodriguez M.D."/>
            <person name="Jenkins J."/>
            <person name="Jones B.M."/>
            <person name="Lawson T."/>
            <person name="Leese F."/>
            <person name="Lindquist E."/>
            <person name="Lobanov A."/>
            <person name="Lomsadze A."/>
            <person name="Malik S.B."/>
            <person name="Marsh M.E."/>
            <person name="Mackinder L."/>
            <person name="Mock T."/>
            <person name="Mueller-Roeber B."/>
            <person name="Pagarete A."/>
            <person name="Parker M."/>
            <person name="Probert I."/>
            <person name="Quesneville H."/>
            <person name="Raines C."/>
            <person name="Rensing S.A."/>
            <person name="Riano-Pachon D.M."/>
            <person name="Richier S."/>
            <person name="Rokitta S."/>
            <person name="Shiraiwa Y."/>
            <person name="Soanes D.M."/>
            <person name="van der Giezen M."/>
            <person name="Wahlund T.M."/>
            <person name="Williams B."/>
            <person name="Wilson W."/>
            <person name="Wolfe G."/>
            <person name="Wurch L.L."/>
        </authorList>
    </citation>
    <scope>NUCLEOTIDE SEQUENCE</scope>
</reference>
<dbReference type="GO" id="GO:0005829">
    <property type="term" value="C:cytosol"/>
    <property type="evidence" value="ECO:0007669"/>
    <property type="project" value="TreeGrafter"/>
</dbReference>
<accession>A0A0D3ISM0</accession>
<name>A0A0D3ISM0_EMIH1</name>
<dbReference type="InterPro" id="IPR036869">
    <property type="entry name" value="J_dom_sf"/>
</dbReference>
<dbReference type="FunFam" id="2.60.260.20:FF:000013">
    <property type="entry name" value="DnaJ subfamily B member 11"/>
    <property type="match status" value="1"/>
</dbReference>
<dbReference type="Gene3D" id="2.60.260.20">
    <property type="entry name" value="Urease metallochaperone UreE, N-terminal domain"/>
    <property type="match status" value="2"/>
</dbReference>
<dbReference type="HOGENOM" id="CLU_429270_0_0_1"/>
<dbReference type="CDD" id="cd10747">
    <property type="entry name" value="DnaJ_C"/>
    <property type="match status" value="1"/>
</dbReference>
<dbReference type="AlphaFoldDB" id="A0A0D3ISM0"/>
<dbReference type="PROSITE" id="PS00636">
    <property type="entry name" value="DNAJ_1"/>
    <property type="match status" value="1"/>
</dbReference>
<dbReference type="SMART" id="SM00271">
    <property type="entry name" value="DnaJ"/>
    <property type="match status" value="1"/>
</dbReference>
<dbReference type="EnsemblProtists" id="EOD14255">
    <property type="protein sequence ID" value="EOD14255"/>
    <property type="gene ID" value="EMIHUDRAFT_470631"/>
</dbReference>
<keyword evidence="1" id="KW-0143">Chaperone</keyword>
<dbReference type="InterPro" id="IPR018253">
    <property type="entry name" value="DnaJ_domain_CS"/>
</dbReference>
<dbReference type="SUPFAM" id="SSF49493">
    <property type="entry name" value="HSP40/DnaJ peptide-binding domain"/>
    <property type="match status" value="2"/>
</dbReference>
<dbReference type="PRINTS" id="PR00625">
    <property type="entry name" value="JDOMAIN"/>
</dbReference>
<evidence type="ECO:0000256" key="1">
    <source>
        <dbReference type="ARBA" id="ARBA00023186"/>
    </source>
</evidence>
<dbReference type="KEGG" id="ehx:EMIHUDRAFT_470631"/>
<dbReference type="RefSeq" id="XP_005766684.1">
    <property type="nucleotide sequence ID" value="XM_005766627.1"/>
</dbReference>